<proteinExistence type="predicted"/>
<reference evidence="1 2" key="1">
    <citation type="submission" date="2023-08" db="EMBL/GenBank/DDBJ databases">
        <authorList>
            <person name="Park J.-S."/>
        </authorList>
    </citation>
    <scope>NUCLEOTIDE SEQUENCE [LARGE SCALE GENOMIC DNA]</scope>
    <source>
        <strain evidence="1 2">2205SS18-9</strain>
    </source>
</reference>
<keyword evidence="2" id="KW-1185">Reference proteome</keyword>
<dbReference type="Proteomes" id="UP001231941">
    <property type="component" value="Unassembled WGS sequence"/>
</dbReference>
<protein>
    <recommendedName>
        <fullName evidence="3">Phage protein</fullName>
    </recommendedName>
</protein>
<dbReference type="RefSeq" id="WP_305994503.1">
    <property type="nucleotide sequence ID" value="NZ_JAVAMP010000029.1"/>
</dbReference>
<comment type="caution">
    <text evidence="1">The sequence shown here is derived from an EMBL/GenBank/DDBJ whole genome shotgun (WGS) entry which is preliminary data.</text>
</comment>
<evidence type="ECO:0000313" key="1">
    <source>
        <dbReference type="EMBL" id="MDP5277203.1"/>
    </source>
</evidence>
<organism evidence="1 2">
    <name type="scientific">Chengkuizengella axinellae</name>
    <dbReference type="NCBI Taxonomy" id="3064388"/>
    <lineage>
        <taxon>Bacteria</taxon>
        <taxon>Bacillati</taxon>
        <taxon>Bacillota</taxon>
        <taxon>Bacilli</taxon>
        <taxon>Bacillales</taxon>
        <taxon>Paenibacillaceae</taxon>
        <taxon>Chengkuizengella</taxon>
    </lineage>
</organism>
<name>A0ABT9J6M6_9BACL</name>
<evidence type="ECO:0000313" key="2">
    <source>
        <dbReference type="Proteomes" id="UP001231941"/>
    </source>
</evidence>
<evidence type="ECO:0008006" key="3">
    <source>
        <dbReference type="Google" id="ProtNLM"/>
    </source>
</evidence>
<dbReference type="EMBL" id="JAVAMP010000029">
    <property type="protein sequence ID" value="MDP5277203.1"/>
    <property type="molecule type" value="Genomic_DNA"/>
</dbReference>
<gene>
    <name evidence="1" type="ORF">Q5Y73_24265</name>
</gene>
<accession>A0ABT9J6M6</accession>
<sequence length="247" mass="29067">MNLENSIKDVIAKKLEDGTVDKLVAEHLEKGVNNALDSLFRSYGDVTKVIEEKVKSVMIPYLESYDYSEYITKLDSVLVDVLNCSALENKKLLENFKELMLPEDIKTIKVTELFKRWMKYVAKNIETDDLEICYEDGPSYEYVEVGFEVERNEERSWSSFEHAIVVFECEKDEKMNFEIRIDRWKKYDKEEWSIDYSSNYDINSLRRLGEFEILLMKLEQNHTKLILDSLGDSDDVEPEEKPEVSFS</sequence>